<dbReference type="AlphaFoldDB" id="A2F8Z6"/>
<organism evidence="2 3">
    <name type="scientific">Trichomonas vaginalis (strain ATCC PRA-98 / G3)</name>
    <dbReference type="NCBI Taxonomy" id="412133"/>
    <lineage>
        <taxon>Eukaryota</taxon>
        <taxon>Metamonada</taxon>
        <taxon>Parabasalia</taxon>
        <taxon>Trichomonadida</taxon>
        <taxon>Trichomonadidae</taxon>
        <taxon>Trichomonas</taxon>
    </lineage>
</organism>
<dbReference type="VEuPathDB" id="TrichDB:TVAG_339400"/>
<accession>A2F8Z6</accession>
<feature type="compositionally biased region" description="Basic and acidic residues" evidence="1">
    <location>
        <begin position="247"/>
        <end position="256"/>
    </location>
</feature>
<reference evidence="2" key="1">
    <citation type="submission" date="2006-10" db="EMBL/GenBank/DDBJ databases">
        <authorList>
            <person name="Amadeo P."/>
            <person name="Zhao Q."/>
            <person name="Wortman J."/>
            <person name="Fraser-Liggett C."/>
            <person name="Carlton J."/>
        </authorList>
    </citation>
    <scope>NUCLEOTIDE SEQUENCE</scope>
    <source>
        <strain evidence="2">G3</strain>
    </source>
</reference>
<feature type="compositionally biased region" description="Basic and acidic residues" evidence="1">
    <location>
        <begin position="208"/>
        <end position="217"/>
    </location>
</feature>
<evidence type="ECO:0000313" key="2">
    <source>
        <dbReference type="EMBL" id="EAX98623.1"/>
    </source>
</evidence>
<dbReference type="RefSeq" id="XP_001311553.1">
    <property type="nucleotide sequence ID" value="XM_001311552.1"/>
</dbReference>
<proteinExistence type="predicted"/>
<dbReference type="VEuPathDB" id="TrichDB:TVAGG3_0764190"/>
<dbReference type="Proteomes" id="UP000001542">
    <property type="component" value="Unassembled WGS sequence"/>
</dbReference>
<keyword evidence="3" id="KW-1185">Reference proteome</keyword>
<dbReference type="KEGG" id="tva:4756423"/>
<dbReference type="EMBL" id="DS113668">
    <property type="protein sequence ID" value="EAX98623.1"/>
    <property type="molecule type" value="Genomic_DNA"/>
</dbReference>
<protein>
    <submittedName>
        <fullName evidence="2">Uncharacterized protein</fullName>
    </submittedName>
</protein>
<name>A2F8Z6_TRIV3</name>
<reference evidence="2" key="2">
    <citation type="journal article" date="2007" name="Science">
        <title>Draft genome sequence of the sexually transmitted pathogen Trichomonas vaginalis.</title>
        <authorList>
            <person name="Carlton J.M."/>
            <person name="Hirt R.P."/>
            <person name="Silva J.C."/>
            <person name="Delcher A.L."/>
            <person name="Schatz M."/>
            <person name="Zhao Q."/>
            <person name="Wortman J.R."/>
            <person name="Bidwell S.L."/>
            <person name="Alsmark U.C.M."/>
            <person name="Besteiro S."/>
            <person name="Sicheritz-Ponten T."/>
            <person name="Noel C.J."/>
            <person name="Dacks J.B."/>
            <person name="Foster P.G."/>
            <person name="Simillion C."/>
            <person name="Van de Peer Y."/>
            <person name="Miranda-Saavedra D."/>
            <person name="Barton G.J."/>
            <person name="Westrop G.D."/>
            <person name="Mueller S."/>
            <person name="Dessi D."/>
            <person name="Fiori P.L."/>
            <person name="Ren Q."/>
            <person name="Paulsen I."/>
            <person name="Zhang H."/>
            <person name="Bastida-Corcuera F.D."/>
            <person name="Simoes-Barbosa A."/>
            <person name="Brown M.T."/>
            <person name="Hayes R.D."/>
            <person name="Mukherjee M."/>
            <person name="Okumura C.Y."/>
            <person name="Schneider R."/>
            <person name="Smith A.J."/>
            <person name="Vanacova S."/>
            <person name="Villalvazo M."/>
            <person name="Haas B.J."/>
            <person name="Pertea M."/>
            <person name="Feldblyum T.V."/>
            <person name="Utterback T.R."/>
            <person name="Shu C.L."/>
            <person name="Osoegawa K."/>
            <person name="de Jong P.J."/>
            <person name="Hrdy I."/>
            <person name="Horvathova L."/>
            <person name="Zubacova Z."/>
            <person name="Dolezal P."/>
            <person name="Malik S.B."/>
            <person name="Logsdon J.M. Jr."/>
            <person name="Henze K."/>
            <person name="Gupta A."/>
            <person name="Wang C.C."/>
            <person name="Dunne R.L."/>
            <person name="Upcroft J.A."/>
            <person name="Upcroft P."/>
            <person name="White O."/>
            <person name="Salzberg S.L."/>
            <person name="Tang P."/>
            <person name="Chiu C.-H."/>
            <person name="Lee Y.-S."/>
            <person name="Embley T.M."/>
            <person name="Coombs G.H."/>
            <person name="Mottram J.C."/>
            <person name="Tachezy J."/>
            <person name="Fraser-Liggett C.M."/>
            <person name="Johnson P.J."/>
        </authorList>
    </citation>
    <scope>NUCLEOTIDE SEQUENCE [LARGE SCALE GENOMIC DNA]</scope>
    <source>
        <strain evidence="2">G3</strain>
    </source>
</reference>
<feature type="region of interest" description="Disordered" evidence="1">
    <location>
        <begin position="169"/>
        <end position="256"/>
    </location>
</feature>
<evidence type="ECO:0000313" key="3">
    <source>
        <dbReference type="Proteomes" id="UP000001542"/>
    </source>
</evidence>
<sequence length="256" mass="29026">MNTFIVIIIVLIIVAILIVNLGNGNSPLDLYEWLFGSGQGYQIVRTQNPQNRQRLAPVFINNDEKQFNVGFSPRSNGFEEQNLILQKSKLNRIYQNTLPVQTNTQTVPQSQSKFPDISKEKGGFSYLPHTMQVPLEPDPEPVIIVIDEPPPAAAPKPEKIYTGRAYDWDISSDEEPPKPAPQPKKSPFEQKPRPQYNKPAPEQQNRQAKTENTERKPNSNYRGGRTSSNYRGRGRGTNRFIKSGRTAKPETRAKQE</sequence>
<dbReference type="InParanoid" id="A2F8Z6"/>
<feature type="compositionally biased region" description="Polar residues" evidence="1">
    <location>
        <begin position="218"/>
        <end position="230"/>
    </location>
</feature>
<evidence type="ECO:0000256" key="1">
    <source>
        <dbReference type="SAM" id="MobiDB-lite"/>
    </source>
</evidence>
<gene>
    <name evidence="2" type="ORF">TVAG_339400</name>
</gene>